<evidence type="ECO:0000256" key="2">
    <source>
        <dbReference type="ARBA" id="ARBA00007164"/>
    </source>
</evidence>
<evidence type="ECO:0000313" key="19">
    <source>
        <dbReference type="Proteomes" id="UP000190395"/>
    </source>
</evidence>
<protein>
    <recommendedName>
        <fullName evidence="3">serine-type D-Ala-D-Ala carboxypeptidase</fullName>
        <ecNumber evidence="3">3.4.16.4</ecNumber>
    </recommendedName>
</protein>
<dbReference type="UniPathway" id="UPA00219"/>
<evidence type="ECO:0000256" key="6">
    <source>
        <dbReference type="ARBA" id="ARBA00022729"/>
    </source>
</evidence>
<evidence type="ECO:0000313" key="18">
    <source>
        <dbReference type="EMBL" id="SJZ50710.1"/>
    </source>
</evidence>
<dbReference type="STRING" id="225004.SAMN02745152_00416"/>
<gene>
    <name evidence="18" type="ORF">SAMN02745152_00416</name>
</gene>
<keyword evidence="8" id="KW-0133">Cell shape</keyword>
<dbReference type="PANTHER" id="PTHR21581:SF6">
    <property type="entry name" value="TRAFFICKING PROTEIN PARTICLE COMPLEX SUBUNIT 12"/>
    <property type="match status" value="1"/>
</dbReference>
<evidence type="ECO:0000256" key="10">
    <source>
        <dbReference type="ARBA" id="ARBA00023316"/>
    </source>
</evidence>
<reference evidence="18 19" key="1">
    <citation type="submission" date="2017-02" db="EMBL/GenBank/DDBJ databases">
        <authorList>
            <person name="Peterson S.W."/>
        </authorList>
    </citation>
    <scope>NUCLEOTIDE SEQUENCE [LARGE SCALE GENOMIC DNA]</scope>
    <source>
        <strain evidence="18 19">ATCC BAA-909</strain>
    </source>
</reference>
<keyword evidence="15" id="KW-0472">Membrane</keyword>
<dbReference type="EC" id="3.4.16.4" evidence="3"/>
<dbReference type="PANTHER" id="PTHR21581">
    <property type="entry name" value="D-ALANYL-D-ALANINE CARBOXYPEPTIDASE"/>
    <property type="match status" value="1"/>
</dbReference>
<comment type="pathway">
    <text evidence="1">Cell wall biogenesis; peptidoglycan biosynthesis.</text>
</comment>
<keyword evidence="15" id="KW-0812">Transmembrane</keyword>
<keyword evidence="10" id="KW-0961">Cell wall biogenesis/degradation</keyword>
<comment type="similarity">
    <text evidence="2 14">Belongs to the peptidase S11 family.</text>
</comment>
<dbReference type="Gene3D" id="2.60.410.10">
    <property type="entry name" value="D-Ala-D-Ala carboxypeptidase, C-terminal domain"/>
    <property type="match status" value="1"/>
</dbReference>
<evidence type="ECO:0000256" key="9">
    <source>
        <dbReference type="ARBA" id="ARBA00022984"/>
    </source>
</evidence>
<dbReference type="InterPro" id="IPR012907">
    <property type="entry name" value="Peptidase_S11_C"/>
</dbReference>
<evidence type="ECO:0000256" key="5">
    <source>
        <dbReference type="ARBA" id="ARBA00022670"/>
    </source>
</evidence>
<dbReference type="Pfam" id="PF07943">
    <property type="entry name" value="PBP5_C"/>
    <property type="match status" value="1"/>
</dbReference>
<dbReference type="AlphaFoldDB" id="A0A1T4L818"/>
<evidence type="ECO:0000256" key="8">
    <source>
        <dbReference type="ARBA" id="ARBA00022960"/>
    </source>
</evidence>
<evidence type="ECO:0000259" key="16">
    <source>
        <dbReference type="Pfam" id="PF00768"/>
    </source>
</evidence>
<evidence type="ECO:0000256" key="15">
    <source>
        <dbReference type="SAM" id="Phobius"/>
    </source>
</evidence>
<dbReference type="OrthoDB" id="9791132at2"/>
<dbReference type="GO" id="GO:0009252">
    <property type="term" value="P:peptidoglycan biosynthetic process"/>
    <property type="evidence" value="ECO:0007669"/>
    <property type="project" value="UniProtKB-UniPathway"/>
</dbReference>
<dbReference type="SUPFAM" id="SSF56601">
    <property type="entry name" value="beta-lactamase/transpeptidase-like"/>
    <property type="match status" value="1"/>
</dbReference>
<feature type="active site" evidence="12">
    <location>
        <position position="194"/>
    </location>
</feature>
<feature type="domain" description="Peptidase S11 D-alanyl-D-alanine carboxypeptidase A N-terminal" evidence="16">
    <location>
        <begin position="98"/>
        <end position="340"/>
    </location>
</feature>
<name>A0A1T4L818_9SPIR</name>
<dbReference type="GO" id="GO:0009002">
    <property type="term" value="F:serine-type D-Ala-D-Ala carboxypeptidase activity"/>
    <property type="evidence" value="ECO:0007669"/>
    <property type="project" value="UniProtKB-EC"/>
</dbReference>
<dbReference type="GO" id="GO:0071555">
    <property type="term" value="P:cell wall organization"/>
    <property type="evidence" value="ECO:0007669"/>
    <property type="project" value="UniProtKB-KW"/>
</dbReference>
<keyword evidence="6" id="KW-0732">Signal</keyword>
<feature type="active site" description="Proton acceptor" evidence="12">
    <location>
        <position position="133"/>
    </location>
</feature>
<accession>A0A1T4L818</accession>
<evidence type="ECO:0000256" key="13">
    <source>
        <dbReference type="PIRSR" id="PIRSR618044-2"/>
    </source>
</evidence>
<dbReference type="InterPro" id="IPR012338">
    <property type="entry name" value="Beta-lactam/transpept-like"/>
</dbReference>
<feature type="transmembrane region" description="Helical" evidence="15">
    <location>
        <begin position="29"/>
        <end position="50"/>
    </location>
</feature>
<evidence type="ECO:0000256" key="4">
    <source>
        <dbReference type="ARBA" id="ARBA00022645"/>
    </source>
</evidence>
<keyword evidence="19" id="KW-1185">Reference proteome</keyword>
<comment type="catalytic activity">
    <reaction evidence="11">
        <text>Preferential cleavage: (Ac)2-L-Lys-D-Ala-|-D-Ala. Also transpeptidation of peptidyl-alanyl moieties that are N-acyl substituents of D-alanine.</text>
        <dbReference type="EC" id="3.4.16.4"/>
    </reaction>
</comment>
<keyword evidence="7" id="KW-0378">Hydrolase</keyword>
<dbReference type="EMBL" id="FUXC01000002">
    <property type="protein sequence ID" value="SJZ50710.1"/>
    <property type="molecule type" value="Genomic_DNA"/>
</dbReference>
<sequence>MKFSNVDLSDFDLKKRNSDKKNPKNSKKIPVVLGTAFLIAAILTAIFFLWSASFFKTQNVKPLSEEQNSSLNAFLDQTYSLKRSESLKPLPYPIVAADLEVDSGAAILVDAKNGCILFEKNADEVIPPASITKLFVMYIVFKEIENGNLSLDELVAPPENSWAINMPSDASLMFLGQGQIVTVRELLTGLAVASGNDAALALAYKISGSTKDFVARMNYEAKILGLTHTHFEEPSGYSEKNVTTARELAEFCRIYINRYPESLRDYHSAKEILYPLGKNLPSWQKAKGDSTAIYQRNTNPLLGKMEGCDGLKTGFIYESGYNLALTAKRNGVRFLSVTMRGPGTGSKQGNFYRVKDGTTLMEWAFSSFADYIPENKIQKNYPVAVPGAKTKFVNLVPAWTNAVTVPHISSQTAAEDAENVTAEIQLPKCIYGGTKLGAVYGQIQYKLGNTVLETVPLVADRTAQKAGLWGQFWGKLVCLRIR</sequence>
<evidence type="ECO:0000259" key="17">
    <source>
        <dbReference type="Pfam" id="PF07943"/>
    </source>
</evidence>
<dbReference type="InterPro" id="IPR018044">
    <property type="entry name" value="Peptidase_S11"/>
</dbReference>
<keyword evidence="5" id="KW-0645">Protease</keyword>
<feature type="active site" description="Acyl-ester intermediate" evidence="12">
    <location>
        <position position="130"/>
    </location>
</feature>
<evidence type="ECO:0000256" key="11">
    <source>
        <dbReference type="ARBA" id="ARBA00034000"/>
    </source>
</evidence>
<dbReference type="GeneID" id="303366686"/>
<organism evidence="18 19">
    <name type="scientific">Treponema berlinense</name>
    <dbReference type="NCBI Taxonomy" id="225004"/>
    <lineage>
        <taxon>Bacteria</taxon>
        <taxon>Pseudomonadati</taxon>
        <taxon>Spirochaetota</taxon>
        <taxon>Spirochaetia</taxon>
        <taxon>Spirochaetales</taxon>
        <taxon>Treponemataceae</taxon>
        <taxon>Treponema</taxon>
    </lineage>
</organism>
<dbReference type="GO" id="GO:0008360">
    <property type="term" value="P:regulation of cell shape"/>
    <property type="evidence" value="ECO:0007669"/>
    <property type="project" value="UniProtKB-KW"/>
</dbReference>
<proteinExistence type="inferred from homology"/>
<evidence type="ECO:0000256" key="12">
    <source>
        <dbReference type="PIRSR" id="PIRSR618044-1"/>
    </source>
</evidence>
<keyword evidence="15" id="KW-1133">Transmembrane helix</keyword>
<dbReference type="InterPro" id="IPR001967">
    <property type="entry name" value="Peptidase_S11_N"/>
</dbReference>
<feature type="binding site" evidence="13">
    <location>
        <position position="312"/>
    </location>
    <ligand>
        <name>substrate</name>
    </ligand>
</feature>
<dbReference type="Gene3D" id="3.40.710.10">
    <property type="entry name" value="DD-peptidase/beta-lactamase superfamily"/>
    <property type="match status" value="1"/>
</dbReference>
<dbReference type="PRINTS" id="PR00725">
    <property type="entry name" value="DADACBPTASE1"/>
</dbReference>
<evidence type="ECO:0000256" key="3">
    <source>
        <dbReference type="ARBA" id="ARBA00012448"/>
    </source>
</evidence>
<dbReference type="RefSeq" id="WP_078930177.1">
    <property type="nucleotide sequence ID" value="NZ_FUXC01000002.1"/>
</dbReference>
<dbReference type="Proteomes" id="UP000190395">
    <property type="component" value="Unassembled WGS sequence"/>
</dbReference>
<feature type="domain" description="Peptidase S11 D-Ala-D-Ala carboxypeptidase A C-terminal" evidence="17">
    <location>
        <begin position="382"/>
        <end position="463"/>
    </location>
</feature>
<evidence type="ECO:0000256" key="1">
    <source>
        <dbReference type="ARBA" id="ARBA00004752"/>
    </source>
</evidence>
<keyword evidence="9" id="KW-0573">Peptidoglycan synthesis</keyword>
<dbReference type="InterPro" id="IPR037167">
    <property type="entry name" value="Peptidase_S11_C_sf"/>
</dbReference>
<evidence type="ECO:0000256" key="14">
    <source>
        <dbReference type="RuleBase" id="RU004016"/>
    </source>
</evidence>
<keyword evidence="4 18" id="KW-0121">Carboxypeptidase</keyword>
<dbReference type="Pfam" id="PF00768">
    <property type="entry name" value="Peptidase_S11"/>
    <property type="match status" value="1"/>
</dbReference>
<evidence type="ECO:0000256" key="7">
    <source>
        <dbReference type="ARBA" id="ARBA00022801"/>
    </source>
</evidence>
<dbReference type="GO" id="GO:0006508">
    <property type="term" value="P:proteolysis"/>
    <property type="evidence" value="ECO:0007669"/>
    <property type="project" value="UniProtKB-KW"/>
</dbReference>